<dbReference type="Gene3D" id="1.20.58.740">
    <property type="match status" value="1"/>
</dbReference>
<proteinExistence type="inferred from homology"/>
<keyword evidence="4" id="KW-1185">Reference proteome</keyword>
<protein>
    <recommendedName>
        <fullName evidence="2">DOCKER domain-containing protein</fullName>
    </recommendedName>
</protein>
<dbReference type="CDD" id="cd11684">
    <property type="entry name" value="DHR2_DOCK"/>
    <property type="match status" value="1"/>
</dbReference>
<dbReference type="InterPro" id="IPR026791">
    <property type="entry name" value="DOCK"/>
</dbReference>
<dbReference type="Gene3D" id="1.25.40.410">
    <property type="match status" value="1"/>
</dbReference>
<dbReference type="Proteomes" id="UP000094236">
    <property type="component" value="Unassembled WGS sequence"/>
</dbReference>
<dbReference type="Pfam" id="PF16172">
    <property type="entry name" value="DOCK_N"/>
    <property type="match status" value="1"/>
</dbReference>
<name>A0A1E4TSZ1_PACTA</name>
<organism evidence="3 4">
    <name type="scientific">Pachysolen tannophilus NRRL Y-2460</name>
    <dbReference type="NCBI Taxonomy" id="669874"/>
    <lineage>
        <taxon>Eukaryota</taxon>
        <taxon>Fungi</taxon>
        <taxon>Dikarya</taxon>
        <taxon>Ascomycota</taxon>
        <taxon>Saccharomycotina</taxon>
        <taxon>Pichiomycetes</taxon>
        <taxon>Pachysolenaceae</taxon>
        <taxon>Pachysolen</taxon>
    </lineage>
</organism>
<dbReference type="STRING" id="669874.A0A1E4TSZ1"/>
<dbReference type="GO" id="GO:0005085">
    <property type="term" value="F:guanyl-nucleotide exchange factor activity"/>
    <property type="evidence" value="ECO:0007669"/>
    <property type="project" value="InterPro"/>
</dbReference>
<evidence type="ECO:0000313" key="4">
    <source>
        <dbReference type="Proteomes" id="UP000094236"/>
    </source>
</evidence>
<dbReference type="InterPro" id="IPR027357">
    <property type="entry name" value="DOCKER_dom"/>
</dbReference>
<dbReference type="Pfam" id="PF25338">
    <property type="entry name" value="C2_DCK_4th"/>
    <property type="match status" value="1"/>
</dbReference>
<sequence length="1814" mass="206632">WVPTSSITYGRAISSFLPLDQPNLRKLENVYKNIYPGDQVYIFETNGIQWARGYIVSQPTPSDFSSSVINLNKLPDRKVQIGIFPMSIITVIEQLAITKYDDSESLDAIGKPSEFDVVPRILDTELFNEVAINGEGTLDFATSKHPKPQLPLSNKREDLIDEIKSATLFLVSHIYALYSLGEFQLFNKLVELYSELDDIRLTLGNDLCTKNERIYLKKEASALLTKISKYLASRGKLNKFEEKEKDRLAAGDVSGYEAILARSPETGELLASSDIRTVATTASDLSKNASPYALVMNQLLYALSSGYPNTNLAADLSPQTRNRLERIPLSNILVDFKSVISSSVHIPKGFMSMTAYLFLRNKKRALTEAFAIKIDASQELLLENVSAALFKNIPSTEVDNNGKVYLVALLTEEIDLSGYQKHLDLNTIKKGIAAGVTDISRIFSRHKGALASGQSHQFTVKLYGSYIGPDDNVNATPVTKNNGWGEVVERIIHGSNVGIAINPRAERIIVSIKEIQDEALLNEKFEHLDETTNVSSSALIPIRTLLFDPLSDSYERVHIRLLRINLIQKVSDSLKDSFLSIHFTSDNENFKFKRATNEAPTSTWACVSVVEDEVIGEIISLVGLSTLQTNHLGDSFIIKLFSNGVLRCEGKILFRKNGQIYDSDGKSKTIKLFSVISPGPEIGTIELATEYIGTHYNMDPVILNVFNWKLIFNSTENLEQCEQDVIVLLNELHKKPLDAYIKFFPKLLLSLFNLFNFSYSTKLSNILTKKIFESVVHLLDFVILKQDQYIYLFDDFCEKYAKNTSVTLGFFQLGAEIYNNANKVWSHISRQYARVAPLLFKMSVICNKDENEALKQGFYSLHIAMLNFLKFVDEKLLSEQVLILDNFFYYLEAIKPLYSKGEIWNLCVKVIESLGLRGLGAKDEADAILSKARKKDENEHKLIIAKMLLIGQCIQSKWLIKDSDQDSMIYHSIHWSLEVFSSAYDLDSARLAIGNLVRCFQFIWNDVYSNDNNAKEERTYLLRCCVRLLPIISKAFNKYNKYCKIQKLFKTKRTFTHLFQLEYPFVEHTMDSIVTKEFFVELLIEFSTLFIYISKFLKKVVDIEKGFDFIKFDEKDAHFIANDQNNYFTMALSETDVLSIVQASKIISRGSFYPSNKWLSLNAVLTESSYTILEMLKYNMINQYIPPQDDAKIFDKALWGTYLKTIYKISTLKTVAYEQLSDIPRKACHQLLGDLRTRSATLIAEVWDSLATETSKENYMRFKLKRFGGYQMEFISNNNGILNDNLLLGFQKHEKCQVLGAKICWDIIVAEWLLKESLDDLGKETLIGLYDLFHSESYKPAVTELKLFIDLLKKTVMVDPEDEAFKAIFNYAGKCAEFLFVLDDLRNVPLSDEFDDDRTFHKLNILGFLLQINSPELLYGFIDEMYQTNISKGNYVQAALSLELLADTYDWSLHTLLAPISKPSFPQQTPFERKESLYRLIGHNYAKGNSLEQAVEVYKELRDSYENITLDLRGLAYVNGKLSKIYENLENIDRIMPAYFKVSFIGRGFPKTVRGKHFIYQGLPFEQLSSIQDRLSRVYPGSRTVTKDSEIAKLVSESPLGKYLHITSVDPGKGFQTETAHASYSARRYLQNKNLIHFTTVKRLPGASGITDLWSEEITYETYLTFPALMNRSEIKDTKTTKLSPLENGYRMIVTKNQDLANIELIICNAFREKLDVQSFFNDLSRQVSGTVDSPVNGGVGQYRVFFDDPTYKSEVYAEKVQSLKNAFNDLAIILNRCLDLHGKLVPAQLRASHDSLVELYKKNFKEEIENLNI</sequence>
<dbReference type="PANTHER" id="PTHR45653">
    <property type="entry name" value="DEDICATOR OF CYTOKINESIS"/>
    <property type="match status" value="1"/>
</dbReference>
<comment type="similarity">
    <text evidence="1">Belongs to the DOCK family.</text>
</comment>
<dbReference type="PROSITE" id="PS51651">
    <property type="entry name" value="DOCKER"/>
    <property type="match status" value="1"/>
</dbReference>
<dbReference type="GO" id="GO:0007264">
    <property type="term" value="P:small GTPase-mediated signal transduction"/>
    <property type="evidence" value="ECO:0007669"/>
    <property type="project" value="InterPro"/>
</dbReference>
<evidence type="ECO:0000313" key="3">
    <source>
        <dbReference type="EMBL" id="ODV94798.1"/>
    </source>
</evidence>
<dbReference type="GO" id="GO:0031267">
    <property type="term" value="F:small GTPase binding"/>
    <property type="evidence" value="ECO:0007669"/>
    <property type="project" value="TreeGrafter"/>
</dbReference>
<dbReference type="InterPro" id="IPR046773">
    <property type="entry name" value="DOCKER_Lobe_C"/>
</dbReference>
<dbReference type="EMBL" id="KV454015">
    <property type="protein sequence ID" value="ODV94798.1"/>
    <property type="molecule type" value="Genomic_DNA"/>
</dbReference>
<dbReference type="GO" id="GO:0005737">
    <property type="term" value="C:cytoplasm"/>
    <property type="evidence" value="ECO:0007669"/>
    <property type="project" value="TreeGrafter"/>
</dbReference>
<dbReference type="PANTHER" id="PTHR45653:SF10">
    <property type="entry name" value="MYOBLAST CITY, ISOFORM B"/>
    <property type="match status" value="1"/>
</dbReference>
<evidence type="ECO:0000259" key="2">
    <source>
        <dbReference type="PROSITE" id="PS51651"/>
    </source>
</evidence>
<feature type="non-terminal residue" evidence="3">
    <location>
        <position position="1814"/>
    </location>
</feature>
<reference evidence="4" key="1">
    <citation type="submission" date="2016-05" db="EMBL/GenBank/DDBJ databases">
        <title>Comparative genomics of biotechnologically important yeasts.</title>
        <authorList>
            <consortium name="DOE Joint Genome Institute"/>
            <person name="Riley R."/>
            <person name="Haridas S."/>
            <person name="Wolfe K.H."/>
            <person name="Lopes M.R."/>
            <person name="Hittinger C.T."/>
            <person name="Goker M."/>
            <person name="Salamov A."/>
            <person name="Wisecaver J."/>
            <person name="Long T.M."/>
            <person name="Aerts A.L."/>
            <person name="Barry K."/>
            <person name="Choi C."/>
            <person name="Clum A."/>
            <person name="Coughlan A.Y."/>
            <person name="Deshpande S."/>
            <person name="Douglass A.P."/>
            <person name="Hanson S.J."/>
            <person name="Klenk H.-P."/>
            <person name="Labutti K."/>
            <person name="Lapidus A."/>
            <person name="Lindquist E."/>
            <person name="Lipzen A."/>
            <person name="Meier-Kolthoff J.P."/>
            <person name="Ohm R.A."/>
            <person name="Otillar R.P."/>
            <person name="Pangilinan J."/>
            <person name="Peng Y."/>
            <person name="Rokas A."/>
            <person name="Rosa C.A."/>
            <person name="Scheuner C."/>
            <person name="Sibirny A.A."/>
            <person name="Slot J.C."/>
            <person name="Stielow J.B."/>
            <person name="Sun H."/>
            <person name="Kurtzman C.P."/>
            <person name="Blackwell M."/>
            <person name="Grigoriev I.V."/>
            <person name="Jeffries T.W."/>
        </authorList>
    </citation>
    <scope>NUCLEOTIDE SEQUENCE [LARGE SCALE GENOMIC DNA]</scope>
    <source>
        <strain evidence="4">NRRL Y-2460</strain>
    </source>
</reference>
<dbReference type="Pfam" id="PF20421">
    <property type="entry name" value="DHR-2_Lobe_C"/>
    <property type="match status" value="1"/>
</dbReference>
<dbReference type="GO" id="GO:0005886">
    <property type="term" value="C:plasma membrane"/>
    <property type="evidence" value="ECO:0007669"/>
    <property type="project" value="TreeGrafter"/>
</dbReference>
<dbReference type="InterPro" id="IPR043161">
    <property type="entry name" value="DOCK_C_lobe_A"/>
</dbReference>
<dbReference type="OrthoDB" id="18896at2759"/>
<dbReference type="InterPro" id="IPR043162">
    <property type="entry name" value="DOCK_C_lobe_C"/>
</dbReference>
<feature type="non-terminal residue" evidence="3">
    <location>
        <position position="1"/>
    </location>
</feature>
<accession>A0A1E4TSZ1</accession>
<evidence type="ECO:0000256" key="1">
    <source>
        <dbReference type="PROSITE-ProRule" id="PRU00984"/>
    </source>
</evidence>
<feature type="domain" description="DOCKER" evidence="2">
    <location>
        <begin position="1409"/>
        <end position="1814"/>
    </location>
</feature>
<dbReference type="InterPro" id="IPR032376">
    <property type="entry name" value="DOCK_N"/>
</dbReference>
<dbReference type="InterPro" id="IPR057500">
    <property type="entry name" value="C2_DCK1_4th"/>
</dbReference>
<gene>
    <name evidence="3" type="ORF">PACTADRAFT_24362</name>
</gene>